<dbReference type="KEGG" id="pgs:CPT03_02080"/>
<accession>A0A2D1U163</accession>
<protein>
    <submittedName>
        <fullName evidence="2">DUF58 domain-containing protein</fullName>
    </submittedName>
</protein>
<keyword evidence="3" id="KW-1185">Reference proteome</keyword>
<evidence type="ECO:0000313" key="3">
    <source>
        <dbReference type="Proteomes" id="UP000223749"/>
    </source>
</evidence>
<evidence type="ECO:0000259" key="1">
    <source>
        <dbReference type="Pfam" id="PF01882"/>
    </source>
</evidence>
<dbReference type="CDD" id="cd00198">
    <property type="entry name" value="vWFA"/>
    <property type="match status" value="1"/>
</dbReference>
<gene>
    <name evidence="2" type="ORF">CPT03_02080</name>
</gene>
<proteinExistence type="predicted"/>
<organism evidence="2 3">
    <name type="scientific">Pedobacter ginsengisoli</name>
    <dbReference type="NCBI Taxonomy" id="363852"/>
    <lineage>
        <taxon>Bacteria</taxon>
        <taxon>Pseudomonadati</taxon>
        <taxon>Bacteroidota</taxon>
        <taxon>Sphingobacteriia</taxon>
        <taxon>Sphingobacteriales</taxon>
        <taxon>Sphingobacteriaceae</taxon>
        <taxon>Pedobacter</taxon>
    </lineage>
</organism>
<feature type="domain" description="DUF58" evidence="1">
    <location>
        <begin position="42"/>
        <end position="251"/>
    </location>
</feature>
<dbReference type="SUPFAM" id="SSF53300">
    <property type="entry name" value="vWA-like"/>
    <property type="match status" value="1"/>
</dbReference>
<dbReference type="Pfam" id="PF01882">
    <property type="entry name" value="DUF58"/>
    <property type="match status" value="1"/>
</dbReference>
<dbReference type="AlphaFoldDB" id="A0A2D1U163"/>
<dbReference type="Proteomes" id="UP000223749">
    <property type="component" value="Chromosome"/>
</dbReference>
<dbReference type="EMBL" id="CP024091">
    <property type="protein sequence ID" value="ATP55336.1"/>
    <property type="molecule type" value="Genomic_DNA"/>
</dbReference>
<dbReference type="RefSeq" id="WP_099437289.1">
    <property type="nucleotide sequence ID" value="NZ_CP024091.1"/>
</dbReference>
<dbReference type="PANTHER" id="PTHR33608">
    <property type="entry name" value="BLL2464 PROTEIN"/>
    <property type="match status" value="1"/>
</dbReference>
<dbReference type="InterPro" id="IPR036465">
    <property type="entry name" value="vWFA_dom_sf"/>
</dbReference>
<dbReference type="Gene3D" id="3.40.50.410">
    <property type="entry name" value="von Willebrand factor, type A domain"/>
    <property type="match status" value="1"/>
</dbReference>
<name>A0A2D1U163_9SPHI</name>
<reference evidence="2 3" key="1">
    <citation type="submission" date="2017-10" db="EMBL/GenBank/DDBJ databases">
        <title>Whole genome of Pedobacter ginsengisoli T01R-27 isolated from tomato rhizosphere.</title>
        <authorList>
            <person name="Weon H.-Y."/>
            <person name="Lee S.A."/>
            <person name="Sang M.K."/>
            <person name="Song J."/>
        </authorList>
    </citation>
    <scope>NUCLEOTIDE SEQUENCE [LARGE SCALE GENOMIC DNA]</scope>
    <source>
        <strain evidence="2 3">T01R-27</strain>
    </source>
</reference>
<dbReference type="OrthoDB" id="9776116at2"/>
<sequence>MDTKDLLKKVRKIEIKTRGLSNQIFSGEYQSAFKGRGMAFSEVREYQMGDEIRTIDWNVTARFNHPYVKVFDEEREMTVMLLVDVSGSKNFGTQTQQKQELATEVCAVLAFSAIQNNDKVGVLFFSDKVEKFIPPKKGRSHILMIIRELIDFKPQNRGTNVAEALRYFTSAINKRCTSFLISDFMSNSFENELKIANRKHDLIALRLYDLHEEEFPNLGLIPVRDEETGEYEWVNTGDKRVRHAYKVAALERNGRLEDLFKRSGVDFTKIGTHQSYIKPLMTLFKKREARR</sequence>
<dbReference type="InterPro" id="IPR002881">
    <property type="entry name" value="DUF58"/>
</dbReference>
<evidence type="ECO:0000313" key="2">
    <source>
        <dbReference type="EMBL" id="ATP55336.1"/>
    </source>
</evidence>
<dbReference type="PANTHER" id="PTHR33608:SF6">
    <property type="entry name" value="BLL2464 PROTEIN"/>
    <property type="match status" value="1"/>
</dbReference>